<gene>
    <name evidence="2" type="ORF">D3878_18540</name>
</gene>
<dbReference type="OrthoDB" id="6751304at2"/>
<proteinExistence type="predicted"/>
<evidence type="ECO:0000313" key="2">
    <source>
        <dbReference type="EMBL" id="RJG03342.1"/>
    </source>
</evidence>
<accession>A0A3A3G9S9</accession>
<comment type="caution">
    <text evidence="2">The sequence shown here is derived from an EMBL/GenBank/DDBJ whole genome shotgun (WGS) entry which is preliminary data.</text>
</comment>
<reference evidence="3" key="1">
    <citation type="submission" date="2018-09" db="EMBL/GenBank/DDBJ databases">
        <authorList>
            <person name="Zhu H."/>
        </authorList>
    </citation>
    <scope>NUCLEOTIDE SEQUENCE [LARGE SCALE GENOMIC DNA]</scope>
    <source>
        <strain evidence="3">K1S02-23</strain>
    </source>
</reference>
<keyword evidence="3" id="KW-1185">Reference proteome</keyword>
<sequence length="455" mass="50923">MKSMKKYAPIAMLLGAASLAQAQQGDVKQLGTTLTPWGAIVAGNADGTIPAYTGGLTTPPANYDKSNPGWRPDPFPGDKPLFKIDASNMEKYKDKLTPGTIEMLKKYPTFNVEVFQSRRSVAYPKNVQENSIKNATRCKVINDGLGLDTSTGCGFGIAFPIPKNGTEAMWSLATKYRGQAFVQKNMQGSFVKPSGEIVRTYEAMGYRGWDFYDPSKPNPDRYYSYSYEYAAPTRLANNAAIVFDEIKTGERTAYNYSPATRRVRLSPDNSGDTPVSQMGGAMTFDEDGMFAGKLDRFDWQLVGKKEMYIPYNNYRFQYPDANGECAGAKRTVAYHLNPKCVRWELHRVWHIKATLKEGKRHIFKQRDLYLDEDSWGEGVGDNYDHNGKIFHVVYQIGAPMYDAPAPSATDNVIFDLVSGVYGYSGAQSGNYLTDIWPRSKYAPDLIVNKKIDFKK</sequence>
<dbReference type="Pfam" id="PF07044">
    <property type="entry name" value="DUF1329"/>
    <property type="match status" value="1"/>
</dbReference>
<dbReference type="AlphaFoldDB" id="A0A3A3G9S9"/>
<feature type="signal peptide" evidence="1">
    <location>
        <begin position="1"/>
        <end position="22"/>
    </location>
</feature>
<feature type="chain" id="PRO_5017434123" evidence="1">
    <location>
        <begin position="23"/>
        <end position="455"/>
    </location>
</feature>
<evidence type="ECO:0000313" key="3">
    <source>
        <dbReference type="Proteomes" id="UP000266327"/>
    </source>
</evidence>
<evidence type="ECO:0000256" key="1">
    <source>
        <dbReference type="SAM" id="SignalP"/>
    </source>
</evidence>
<dbReference type="Gene3D" id="2.50.20.10">
    <property type="entry name" value="Lipoprotein localisation LolA/LolB/LppX"/>
    <property type="match status" value="1"/>
</dbReference>
<dbReference type="EMBL" id="QYUQ01000002">
    <property type="protein sequence ID" value="RJG03342.1"/>
    <property type="molecule type" value="Genomic_DNA"/>
</dbReference>
<dbReference type="RefSeq" id="WP_119786837.1">
    <property type="nucleotide sequence ID" value="NZ_QYUQ01000002.1"/>
</dbReference>
<keyword evidence="1" id="KW-0732">Signal</keyword>
<name>A0A3A3G9S9_9BURK</name>
<protein>
    <submittedName>
        <fullName evidence="2">DUF1329 domain-containing protein</fullName>
    </submittedName>
</protein>
<dbReference type="Proteomes" id="UP000266327">
    <property type="component" value="Unassembled WGS sequence"/>
</dbReference>
<organism evidence="2 3">
    <name type="scientific">Noviherbaspirillum sedimenti</name>
    <dbReference type="NCBI Taxonomy" id="2320865"/>
    <lineage>
        <taxon>Bacteria</taxon>
        <taxon>Pseudomonadati</taxon>
        <taxon>Pseudomonadota</taxon>
        <taxon>Betaproteobacteria</taxon>
        <taxon>Burkholderiales</taxon>
        <taxon>Oxalobacteraceae</taxon>
        <taxon>Noviherbaspirillum</taxon>
    </lineage>
</organism>
<dbReference type="InterPro" id="IPR010752">
    <property type="entry name" value="DUF1329"/>
</dbReference>